<feature type="non-terminal residue" evidence="1">
    <location>
        <position position="1"/>
    </location>
</feature>
<name>A0A9P4QXZ4_9PLEO</name>
<proteinExistence type="predicted"/>
<dbReference type="Proteomes" id="UP000799444">
    <property type="component" value="Unassembled WGS sequence"/>
</dbReference>
<gene>
    <name evidence="1" type="ORF">EJ04DRAFT_438743</name>
</gene>
<reference evidence="1" key="1">
    <citation type="journal article" date="2020" name="Stud. Mycol.">
        <title>101 Dothideomycetes genomes: a test case for predicting lifestyles and emergence of pathogens.</title>
        <authorList>
            <person name="Haridas S."/>
            <person name="Albert R."/>
            <person name="Binder M."/>
            <person name="Bloem J."/>
            <person name="Labutti K."/>
            <person name="Salamov A."/>
            <person name="Andreopoulos B."/>
            <person name="Baker S."/>
            <person name="Barry K."/>
            <person name="Bills G."/>
            <person name="Bluhm B."/>
            <person name="Cannon C."/>
            <person name="Castanera R."/>
            <person name="Culley D."/>
            <person name="Daum C."/>
            <person name="Ezra D."/>
            <person name="Gonzalez J."/>
            <person name="Henrissat B."/>
            <person name="Kuo A."/>
            <person name="Liang C."/>
            <person name="Lipzen A."/>
            <person name="Lutzoni F."/>
            <person name="Magnuson J."/>
            <person name="Mondo S."/>
            <person name="Nolan M."/>
            <person name="Ohm R."/>
            <person name="Pangilinan J."/>
            <person name="Park H.-J."/>
            <person name="Ramirez L."/>
            <person name="Alfaro M."/>
            <person name="Sun H."/>
            <person name="Tritt A."/>
            <person name="Yoshinaga Y."/>
            <person name="Zwiers L.-H."/>
            <person name="Turgeon B."/>
            <person name="Goodwin S."/>
            <person name="Spatafora J."/>
            <person name="Crous P."/>
            <person name="Grigoriev I."/>
        </authorList>
    </citation>
    <scope>NUCLEOTIDE SEQUENCE</scope>
    <source>
        <strain evidence="1">CBS 125425</strain>
    </source>
</reference>
<dbReference type="EMBL" id="ML996159">
    <property type="protein sequence ID" value="KAF2733570.1"/>
    <property type="molecule type" value="Genomic_DNA"/>
</dbReference>
<evidence type="ECO:0000313" key="1">
    <source>
        <dbReference type="EMBL" id="KAF2733570.1"/>
    </source>
</evidence>
<dbReference type="AlphaFoldDB" id="A0A9P4QXZ4"/>
<protein>
    <submittedName>
        <fullName evidence="1">Uncharacterized protein</fullName>
    </submittedName>
</protein>
<accession>A0A9P4QXZ4</accession>
<dbReference type="OrthoDB" id="6105938at2759"/>
<sequence>CLGCDLAFHTYSLMISHLESGTCDSGIDQIDLNETTARCKYWSHFIDRDYVDDLLERQPISSMGRYADTCDDDFDKLSALFKHVESHDCDQTLEDDYIRKLMRWLEMCHGDYGKFADKRCAVGLICVHIPYAALRYPSQRLVQGRRSY</sequence>
<comment type="caution">
    <text evidence="1">The sequence shown here is derived from an EMBL/GenBank/DDBJ whole genome shotgun (WGS) entry which is preliminary data.</text>
</comment>
<keyword evidence="2" id="KW-1185">Reference proteome</keyword>
<organism evidence="1 2">
    <name type="scientific">Polyplosphaeria fusca</name>
    <dbReference type="NCBI Taxonomy" id="682080"/>
    <lineage>
        <taxon>Eukaryota</taxon>
        <taxon>Fungi</taxon>
        <taxon>Dikarya</taxon>
        <taxon>Ascomycota</taxon>
        <taxon>Pezizomycotina</taxon>
        <taxon>Dothideomycetes</taxon>
        <taxon>Pleosporomycetidae</taxon>
        <taxon>Pleosporales</taxon>
        <taxon>Tetraplosphaeriaceae</taxon>
        <taxon>Polyplosphaeria</taxon>
    </lineage>
</organism>
<evidence type="ECO:0000313" key="2">
    <source>
        <dbReference type="Proteomes" id="UP000799444"/>
    </source>
</evidence>